<feature type="region of interest" description="Disordered" evidence="1">
    <location>
        <begin position="1"/>
        <end position="40"/>
    </location>
</feature>
<comment type="caution">
    <text evidence="2">The sequence shown here is derived from an EMBL/GenBank/DDBJ whole genome shotgun (WGS) entry which is preliminary data.</text>
</comment>
<evidence type="ECO:0000256" key="1">
    <source>
        <dbReference type="SAM" id="MobiDB-lite"/>
    </source>
</evidence>
<evidence type="ECO:0000313" key="3">
    <source>
        <dbReference type="Proteomes" id="UP001558613"/>
    </source>
</evidence>
<gene>
    <name evidence="2" type="ORF">QQF64_015441</name>
</gene>
<reference evidence="2 3" key="1">
    <citation type="submission" date="2023-09" db="EMBL/GenBank/DDBJ databases">
        <authorList>
            <person name="Wang M."/>
        </authorList>
    </citation>
    <scope>NUCLEOTIDE SEQUENCE [LARGE SCALE GENOMIC DNA]</scope>
    <source>
        <strain evidence="2">GT-2023</strain>
        <tissue evidence="2">Liver</tissue>
    </source>
</reference>
<organism evidence="2 3">
    <name type="scientific">Cirrhinus molitorella</name>
    <name type="common">mud carp</name>
    <dbReference type="NCBI Taxonomy" id="172907"/>
    <lineage>
        <taxon>Eukaryota</taxon>
        <taxon>Metazoa</taxon>
        <taxon>Chordata</taxon>
        <taxon>Craniata</taxon>
        <taxon>Vertebrata</taxon>
        <taxon>Euteleostomi</taxon>
        <taxon>Actinopterygii</taxon>
        <taxon>Neopterygii</taxon>
        <taxon>Teleostei</taxon>
        <taxon>Ostariophysi</taxon>
        <taxon>Cypriniformes</taxon>
        <taxon>Cyprinidae</taxon>
        <taxon>Labeoninae</taxon>
        <taxon>Labeonini</taxon>
        <taxon>Cirrhinus</taxon>
    </lineage>
</organism>
<sequence>MREELRESSAGRFLTVNEAAPNGGREKHRQGRERPESGPLECRECHTLTYAHPAHPSSTLKPIVLSRPREVKKLSEALTGRKDTHIHTH</sequence>
<keyword evidence="3" id="KW-1185">Reference proteome</keyword>
<dbReference type="Proteomes" id="UP001558613">
    <property type="component" value="Unassembled WGS sequence"/>
</dbReference>
<proteinExistence type="predicted"/>
<name>A0ABR3NUZ3_9TELE</name>
<evidence type="ECO:0000313" key="2">
    <source>
        <dbReference type="EMBL" id="KAL1280841.1"/>
    </source>
</evidence>
<accession>A0ABR3NUZ3</accession>
<dbReference type="EMBL" id="JAYMGO010000002">
    <property type="protein sequence ID" value="KAL1280841.1"/>
    <property type="molecule type" value="Genomic_DNA"/>
</dbReference>
<protein>
    <submittedName>
        <fullName evidence="2">Uncharacterized protein</fullName>
    </submittedName>
</protein>